<keyword evidence="11" id="KW-0812">Transmembrane</keyword>
<gene>
    <name evidence="14" type="ORF">GCM10012275_31470</name>
</gene>
<dbReference type="CDD" id="cd16917">
    <property type="entry name" value="HATPase_UhpB-NarQ-NarX-like"/>
    <property type="match status" value="1"/>
</dbReference>
<evidence type="ECO:0000256" key="3">
    <source>
        <dbReference type="ARBA" id="ARBA00022553"/>
    </source>
</evidence>
<dbReference type="InterPro" id="IPR011712">
    <property type="entry name" value="Sig_transdc_His_kin_sub3_dim/P"/>
</dbReference>
<evidence type="ECO:0000256" key="4">
    <source>
        <dbReference type="ARBA" id="ARBA00022679"/>
    </source>
</evidence>
<sequence length="429" mass="46411">MAPLKAESALVTYAPGVEERWRSWGRWAVRELPRGLLGAVLTGSSAGPRSRSWWVRVLAVILSVAAGYFVGVGTFFTSYVEPVSLRLTLAVLSAVPIAFTWWFPLLAWRVLLILLVVTPLLPVSWGVTGPWSPFMLVSALVVLYLVALRTEFAVWVWAWLLTVGAFALAAATTADVLQAGAIAAVLMLLGDSVRRRRQAEREKQEQEERRRAEEAAHAVLQERSRIARELHDVVAHHMSLLAVQADTAQYRLPDLPESARTEFGTIAAGARDALNEMRRLLGVLRGADESAQHTPQPGVDQIDAAVDRLRATGVEVTKSVTGEAMPLPASVDLSAYRIVQEALSNVARHAPGADAHVELGYEPDQLRIEVRNGPSTGTAPAAEPESERVRHGLVNVRERVGVLGGDITVGPTPEGGFLLAVTLPLKGSA</sequence>
<dbReference type="EC" id="2.7.13.3" evidence="2"/>
<dbReference type="PANTHER" id="PTHR24421:SF10">
    <property type="entry name" value="NITRATE_NITRITE SENSOR PROTEIN NARQ"/>
    <property type="match status" value="1"/>
</dbReference>
<keyword evidence="8" id="KW-0902">Two-component regulatory system</keyword>
<dbReference type="Gene3D" id="1.20.5.1930">
    <property type="match status" value="1"/>
</dbReference>
<name>A0A8J3FUU5_9PSEU</name>
<evidence type="ECO:0000313" key="14">
    <source>
        <dbReference type="EMBL" id="GGM57972.1"/>
    </source>
</evidence>
<reference evidence="14" key="2">
    <citation type="submission" date="2020-09" db="EMBL/GenBank/DDBJ databases">
        <authorList>
            <person name="Sun Q."/>
            <person name="Zhou Y."/>
        </authorList>
    </citation>
    <scope>NUCLEOTIDE SEQUENCE</scope>
    <source>
        <strain evidence="14">CGMCC 4.5737</strain>
    </source>
</reference>
<evidence type="ECO:0000256" key="7">
    <source>
        <dbReference type="ARBA" id="ARBA00022840"/>
    </source>
</evidence>
<evidence type="ECO:0000256" key="11">
    <source>
        <dbReference type="SAM" id="Phobius"/>
    </source>
</evidence>
<dbReference type="Proteomes" id="UP000637578">
    <property type="component" value="Unassembled WGS sequence"/>
</dbReference>
<keyword evidence="9" id="KW-0175">Coiled coil</keyword>
<keyword evidence="11" id="KW-0472">Membrane</keyword>
<keyword evidence="7" id="KW-0067">ATP-binding</keyword>
<evidence type="ECO:0000256" key="8">
    <source>
        <dbReference type="ARBA" id="ARBA00023012"/>
    </source>
</evidence>
<accession>A0A8J3FUU5</accession>
<organism evidence="14 15">
    <name type="scientific">Longimycelium tulufanense</name>
    <dbReference type="NCBI Taxonomy" id="907463"/>
    <lineage>
        <taxon>Bacteria</taxon>
        <taxon>Bacillati</taxon>
        <taxon>Actinomycetota</taxon>
        <taxon>Actinomycetes</taxon>
        <taxon>Pseudonocardiales</taxon>
        <taxon>Pseudonocardiaceae</taxon>
        <taxon>Longimycelium</taxon>
    </lineage>
</organism>
<dbReference type="SUPFAM" id="SSF55874">
    <property type="entry name" value="ATPase domain of HSP90 chaperone/DNA topoisomerase II/histidine kinase"/>
    <property type="match status" value="1"/>
</dbReference>
<feature type="transmembrane region" description="Helical" evidence="11">
    <location>
        <begin position="53"/>
        <end position="76"/>
    </location>
</feature>
<evidence type="ECO:0000256" key="6">
    <source>
        <dbReference type="ARBA" id="ARBA00022777"/>
    </source>
</evidence>
<comment type="caution">
    <text evidence="14">The sequence shown here is derived from an EMBL/GenBank/DDBJ whole genome shotgun (WGS) entry which is preliminary data.</text>
</comment>
<keyword evidence="6 14" id="KW-0418">Kinase</keyword>
<dbReference type="GO" id="GO:0046983">
    <property type="term" value="F:protein dimerization activity"/>
    <property type="evidence" value="ECO:0007669"/>
    <property type="project" value="InterPro"/>
</dbReference>
<protein>
    <recommendedName>
        <fullName evidence="2">histidine kinase</fullName>
        <ecNumber evidence="2">2.7.13.3</ecNumber>
    </recommendedName>
</protein>
<dbReference type="GO" id="GO:0000155">
    <property type="term" value="F:phosphorelay sensor kinase activity"/>
    <property type="evidence" value="ECO:0007669"/>
    <property type="project" value="InterPro"/>
</dbReference>
<dbReference type="PANTHER" id="PTHR24421">
    <property type="entry name" value="NITRATE/NITRITE SENSOR PROTEIN NARX-RELATED"/>
    <property type="match status" value="1"/>
</dbReference>
<keyword evidence="15" id="KW-1185">Reference proteome</keyword>
<feature type="region of interest" description="Disordered" evidence="10">
    <location>
        <begin position="370"/>
        <end position="389"/>
    </location>
</feature>
<evidence type="ECO:0000256" key="2">
    <source>
        <dbReference type="ARBA" id="ARBA00012438"/>
    </source>
</evidence>
<evidence type="ECO:0000256" key="5">
    <source>
        <dbReference type="ARBA" id="ARBA00022741"/>
    </source>
</evidence>
<dbReference type="InterPro" id="IPR050482">
    <property type="entry name" value="Sensor_HK_TwoCompSys"/>
</dbReference>
<keyword evidence="3" id="KW-0597">Phosphoprotein</keyword>
<dbReference type="InterPro" id="IPR003594">
    <property type="entry name" value="HATPase_dom"/>
</dbReference>
<feature type="domain" description="Signal transduction histidine kinase subgroup 3 dimerisation and phosphoacceptor" evidence="13">
    <location>
        <begin position="222"/>
        <end position="287"/>
    </location>
</feature>
<feature type="domain" description="Histidine kinase/HSP90-like ATPase" evidence="12">
    <location>
        <begin position="334"/>
        <end position="426"/>
    </location>
</feature>
<proteinExistence type="predicted"/>
<evidence type="ECO:0000259" key="13">
    <source>
        <dbReference type="Pfam" id="PF07730"/>
    </source>
</evidence>
<evidence type="ECO:0000313" key="15">
    <source>
        <dbReference type="Proteomes" id="UP000637578"/>
    </source>
</evidence>
<reference evidence="14" key="1">
    <citation type="journal article" date="2014" name="Int. J. Syst. Evol. Microbiol.">
        <title>Complete genome sequence of Corynebacterium casei LMG S-19264T (=DSM 44701T), isolated from a smear-ripened cheese.</title>
        <authorList>
            <consortium name="US DOE Joint Genome Institute (JGI-PGF)"/>
            <person name="Walter F."/>
            <person name="Albersmeier A."/>
            <person name="Kalinowski J."/>
            <person name="Ruckert C."/>
        </authorList>
    </citation>
    <scope>NUCLEOTIDE SEQUENCE</scope>
    <source>
        <strain evidence="14">CGMCC 4.5737</strain>
    </source>
</reference>
<dbReference type="InterPro" id="IPR036890">
    <property type="entry name" value="HATPase_C_sf"/>
</dbReference>
<dbReference type="Pfam" id="PF07730">
    <property type="entry name" value="HisKA_3"/>
    <property type="match status" value="1"/>
</dbReference>
<dbReference type="GO" id="GO:0016020">
    <property type="term" value="C:membrane"/>
    <property type="evidence" value="ECO:0007669"/>
    <property type="project" value="InterPro"/>
</dbReference>
<keyword evidence="4" id="KW-0808">Transferase</keyword>
<feature type="coiled-coil region" evidence="9">
    <location>
        <begin position="189"/>
        <end position="223"/>
    </location>
</feature>
<evidence type="ECO:0000259" key="12">
    <source>
        <dbReference type="Pfam" id="PF02518"/>
    </source>
</evidence>
<feature type="transmembrane region" description="Helical" evidence="11">
    <location>
        <begin position="166"/>
        <end position="189"/>
    </location>
</feature>
<comment type="catalytic activity">
    <reaction evidence="1">
        <text>ATP + protein L-histidine = ADP + protein N-phospho-L-histidine.</text>
        <dbReference type="EC" id="2.7.13.3"/>
    </reaction>
</comment>
<evidence type="ECO:0000256" key="10">
    <source>
        <dbReference type="SAM" id="MobiDB-lite"/>
    </source>
</evidence>
<dbReference type="GO" id="GO:0005524">
    <property type="term" value="F:ATP binding"/>
    <property type="evidence" value="ECO:0007669"/>
    <property type="project" value="UniProtKB-KW"/>
</dbReference>
<dbReference type="Pfam" id="PF02518">
    <property type="entry name" value="HATPase_c"/>
    <property type="match status" value="1"/>
</dbReference>
<dbReference type="EMBL" id="BMMK01000013">
    <property type="protein sequence ID" value="GGM57972.1"/>
    <property type="molecule type" value="Genomic_DNA"/>
</dbReference>
<dbReference type="Gene3D" id="3.30.565.10">
    <property type="entry name" value="Histidine kinase-like ATPase, C-terminal domain"/>
    <property type="match status" value="1"/>
</dbReference>
<feature type="transmembrane region" description="Helical" evidence="11">
    <location>
        <begin position="83"/>
        <end position="102"/>
    </location>
</feature>
<evidence type="ECO:0000256" key="1">
    <source>
        <dbReference type="ARBA" id="ARBA00000085"/>
    </source>
</evidence>
<dbReference type="AlphaFoldDB" id="A0A8J3FUU5"/>
<keyword evidence="11" id="KW-1133">Transmembrane helix</keyword>
<keyword evidence="5" id="KW-0547">Nucleotide-binding</keyword>
<feature type="transmembrane region" description="Helical" evidence="11">
    <location>
        <begin position="134"/>
        <end position="160"/>
    </location>
</feature>
<evidence type="ECO:0000256" key="9">
    <source>
        <dbReference type="SAM" id="Coils"/>
    </source>
</evidence>